<evidence type="ECO:0000313" key="4">
    <source>
        <dbReference type="EMBL" id="CAA0835202.1"/>
    </source>
</evidence>
<feature type="domain" description="DUF4283" evidence="2">
    <location>
        <begin position="2"/>
        <end position="53"/>
    </location>
</feature>
<dbReference type="PANTHER" id="PTHR31286">
    <property type="entry name" value="GLYCINE-RICH CELL WALL STRUCTURAL PROTEIN 1.8-LIKE"/>
    <property type="match status" value="1"/>
</dbReference>
<sequence length="321" mass="35922">MVWSTKQAFEIRSIGQNSFQFIFQNDEDRAKVLQGKTWTFDGQYILLKNWSPEGVDFSEEDEKVQLWVQIHQLHWLGYESGIKIGKLIGKVLDVYIPVGASQQGNIIKVLVEVNLKEPLVRGAFIKLGGDSRWVDFKYENLQTFCFYCGLISHSERHSLVKKKDSKEGSVSANSSGMGEKGSTESERVEEGQGSGSKIGSGEMGLIPSPGIMETQAHDLSLSIDNHLMEVNVQSSPSGEIMPKRLIAVASTALHNYIRLEAIADEEFKRYGEDEDYLSDDEELDIDSEDHYGEINGLVNNQLNQEMSILCDAIADSVYRAT</sequence>
<dbReference type="EMBL" id="CACSLK010028457">
    <property type="protein sequence ID" value="CAA0835202.1"/>
    <property type="molecule type" value="Genomic_DNA"/>
</dbReference>
<dbReference type="Pfam" id="PF14392">
    <property type="entry name" value="zf-CCHC_4"/>
    <property type="match status" value="1"/>
</dbReference>
<reference evidence="4" key="1">
    <citation type="submission" date="2019-12" db="EMBL/GenBank/DDBJ databases">
        <authorList>
            <person name="Scholes J."/>
        </authorList>
    </citation>
    <scope>NUCLEOTIDE SEQUENCE</scope>
</reference>
<feature type="domain" description="Zinc knuckle CX2CX4HX4C" evidence="3">
    <location>
        <begin position="124"/>
        <end position="157"/>
    </location>
</feature>
<protein>
    <recommendedName>
        <fullName evidence="6">DUF4283 domain-containing protein</fullName>
    </recommendedName>
</protein>
<dbReference type="InterPro" id="IPR025558">
    <property type="entry name" value="DUF4283"/>
</dbReference>
<dbReference type="Pfam" id="PF14111">
    <property type="entry name" value="DUF4283"/>
    <property type="match status" value="1"/>
</dbReference>
<dbReference type="AlphaFoldDB" id="A0A9N7RLZ8"/>
<dbReference type="PANTHER" id="PTHR31286:SF178">
    <property type="entry name" value="DUF4283 DOMAIN-CONTAINING PROTEIN"/>
    <property type="match status" value="1"/>
</dbReference>
<dbReference type="OrthoDB" id="1434627at2759"/>
<organism evidence="4 5">
    <name type="scientific">Striga hermonthica</name>
    <name type="common">Purple witchweed</name>
    <name type="synonym">Buchnera hermonthica</name>
    <dbReference type="NCBI Taxonomy" id="68872"/>
    <lineage>
        <taxon>Eukaryota</taxon>
        <taxon>Viridiplantae</taxon>
        <taxon>Streptophyta</taxon>
        <taxon>Embryophyta</taxon>
        <taxon>Tracheophyta</taxon>
        <taxon>Spermatophyta</taxon>
        <taxon>Magnoliopsida</taxon>
        <taxon>eudicotyledons</taxon>
        <taxon>Gunneridae</taxon>
        <taxon>Pentapetalae</taxon>
        <taxon>asterids</taxon>
        <taxon>lamiids</taxon>
        <taxon>Lamiales</taxon>
        <taxon>Orobanchaceae</taxon>
        <taxon>Buchnereae</taxon>
        <taxon>Striga</taxon>
    </lineage>
</organism>
<name>A0A9N7RLZ8_STRHE</name>
<accession>A0A9N7RLZ8</accession>
<gene>
    <name evidence="4" type="ORF">SHERM_02864</name>
</gene>
<dbReference type="Proteomes" id="UP001153555">
    <property type="component" value="Unassembled WGS sequence"/>
</dbReference>
<proteinExistence type="predicted"/>
<comment type="caution">
    <text evidence="4">The sequence shown here is derived from an EMBL/GenBank/DDBJ whole genome shotgun (WGS) entry which is preliminary data.</text>
</comment>
<keyword evidence="5" id="KW-1185">Reference proteome</keyword>
<dbReference type="InterPro" id="IPR025836">
    <property type="entry name" value="Zn_knuckle_CX2CX4HX4C"/>
</dbReference>
<feature type="region of interest" description="Disordered" evidence="1">
    <location>
        <begin position="162"/>
        <end position="205"/>
    </location>
</feature>
<evidence type="ECO:0008006" key="6">
    <source>
        <dbReference type="Google" id="ProtNLM"/>
    </source>
</evidence>
<evidence type="ECO:0000313" key="5">
    <source>
        <dbReference type="Proteomes" id="UP001153555"/>
    </source>
</evidence>
<evidence type="ECO:0000259" key="2">
    <source>
        <dbReference type="Pfam" id="PF14111"/>
    </source>
</evidence>
<feature type="compositionally biased region" description="Gly residues" evidence="1">
    <location>
        <begin position="192"/>
        <end position="202"/>
    </location>
</feature>
<evidence type="ECO:0000256" key="1">
    <source>
        <dbReference type="SAM" id="MobiDB-lite"/>
    </source>
</evidence>
<evidence type="ECO:0000259" key="3">
    <source>
        <dbReference type="Pfam" id="PF14392"/>
    </source>
</evidence>
<feature type="compositionally biased region" description="Basic and acidic residues" evidence="1">
    <location>
        <begin position="181"/>
        <end position="190"/>
    </location>
</feature>
<dbReference type="InterPro" id="IPR040256">
    <property type="entry name" value="At4g02000-like"/>
</dbReference>